<dbReference type="GO" id="GO:0004364">
    <property type="term" value="F:glutathione transferase activity"/>
    <property type="evidence" value="ECO:0007669"/>
    <property type="project" value="UniProtKB-EC"/>
</dbReference>
<dbReference type="SFLD" id="SFLDG01154">
    <property type="entry name" value="Main.5:_Phi-like"/>
    <property type="match status" value="1"/>
</dbReference>
<feature type="domain" description="GST C-terminal" evidence="7">
    <location>
        <begin position="90"/>
        <end position="211"/>
    </location>
</feature>
<dbReference type="InterPro" id="IPR036249">
    <property type="entry name" value="Thioredoxin-like_sf"/>
</dbReference>
<dbReference type="InterPro" id="IPR010987">
    <property type="entry name" value="Glutathione-S-Trfase_C-like"/>
</dbReference>
<comment type="caution">
    <text evidence="8">The sequence shown here is derived from an EMBL/GenBank/DDBJ whole genome shotgun (WGS) entry which is preliminary data.</text>
</comment>
<dbReference type="SUPFAM" id="SSF47616">
    <property type="entry name" value="GST C-terminal domain-like"/>
    <property type="match status" value="1"/>
</dbReference>
<keyword evidence="3" id="KW-0808">Transferase</keyword>
<keyword evidence="9" id="KW-1185">Reference proteome</keyword>
<dbReference type="GO" id="GO:0005737">
    <property type="term" value="C:cytoplasm"/>
    <property type="evidence" value="ECO:0007669"/>
    <property type="project" value="TreeGrafter"/>
</dbReference>
<dbReference type="SFLD" id="SFLDS00019">
    <property type="entry name" value="Glutathione_Transferase_(cytos"/>
    <property type="match status" value="1"/>
</dbReference>
<evidence type="ECO:0000256" key="5">
    <source>
        <dbReference type="ARBA" id="ARBA00053259"/>
    </source>
</evidence>
<evidence type="ECO:0000313" key="9">
    <source>
        <dbReference type="Proteomes" id="UP000241769"/>
    </source>
</evidence>
<dbReference type="Gene3D" id="1.20.1050.10">
    <property type="match status" value="1"/>
</dbReference>
<evidence type="ECO:0000256" key="3">
    <source>
        <dbReference type="ARBA" id="ARBA00022679"/>
    </source>
</evidence>
<dbReference type="FunFam" id="3.40.30.10:FF:000039">
    <property type="entry name" value="Glutathione S-transferase domain"/>
    <property type="match status" value="1"/>
</dbReference>
<dbReference type="PANTHER" id="PTHR43900">
    <property type="entry name" value="GLUTATHIONE S-TRANSFERASE RHO"/>
    <property type="match status" value="1"/>
</dbReference>
<comment type="catalytic activity">
    <reaction evidence="4">
        <text>RX + glutathione = an S-substituted glutathione + a halide anion + H(+)</text>
        <dbReference type="Rhea" id="RHEA:16437"/>
        <dbReference type="ChEBI" id="CHEBI:15378"/>
        <dbReference type="ChEBI" id="CHEBI:16042"/>
        <dbReference type="ChEBI" id="CHEBI:17792"/>
        <dbReference type="ChEBI" id="CHEBI:57925"/>
        <dbReference type="ChEBI" id="CHEBI:90779"/>
        <dbReference type="EC" id="2.5.1.18"/>
    </reaction>
</comment>
<dbReference type="SUPFAM" id="SSF52833">
    <property type="entry name" value="Thioredoxin-like"/>
    <property type="match status" value="1"/>
</dbReference>
<dbReference type="AlphaFoldDB" id="A0A2P6NQF0"/>
<dbReference type="GO" id="GO:0006749">
    <property type="term" value="P:glutathione metabolic process"/>
    <property type="evidence" value="ECO:0007669"/>
    <property type="project" value="TreeGrafter"/>
</dbReference>
<dbReference type="Gene3D" id="3.40.30.10">
    <property type="entry name" value="Glutaredoxin"/>
    <property type="match status" value="1"/>
</dbReference>
<dbReference type="Proteomes" id="UP000241769">
    <property type="component" value="Unassembled WGS sequence"/>
</dbReference>
<feature type="domain" description="GST N-terminal" evidence="6">
    <location>
        <begin position="1"/>
        <end position="83"/>
    </location>
</feature>
<dbReference type="Pfam" id="PF00043">
    <property type="entry name" value="GST_C"/>
    <property type="match status" value="1"/>
</dbReference>
<dbReference type="SFLD" id="SFLDG00358">
    <property type="entry name" value="Main_(cytGST)"/>
    <property type="match status" value="1"/>
</dbReference>
<organism evidence="8 9">
    <name type="scientific">Planoprotostelium fungivorum</name>
    <dbReference type="NCBI Taxonomy" id="1890364"/>
    <lineage>
        <taxon>Eukaryota</taxon>
        <taxon>Amoebozoa</taxon>
        <taxon>Evosea</taxon>
        <taxon>Variosea</taxon>
        <taxon>Cavosteliida</taxon>
        <taxon>Cavosteliaceae</taxon>
        <taxon>Planoprotostelium</taxon>
    </lineage>
</organism>
<evidence type="ECO:0000256" key="4">
    <source>
        <dbReference type="ARBA" id="ARBA00047960"/>
    </source>
</evidence>
<dbReference type="InParanoid" id="A0A2P6NQF0"/>
<name>A0A2P6NQF0_9EUKA</name>
<dbReference type="InterPro" id="IPR036282">
    <property type="entry name" value="Glutathione-S-Trfase_C_sf"/>
</dbReference>
<evidence type="ECO:0000313" key="8">
    <source>
        <dbReference type="EMBL" id="PRP86186.1"/>
    </source>
</evidence>
<gene>
    <name evidence="8" type="ORF">PROFUN_05702</name>
</gene>
<dbReference type="InterPro" id="IPR004046">
    <property type="entry name" value="GST_C"/>
</dbReference>
<evidence type="ECO:0000256" key="1">
    <source>
        <dbReference type="ARBA" id="ARBA00010128"/>
    </source>
</evidence>
<dbReference type="OrthoDB" id="249703at2759"/>
<dbReference type="EMBL" id="MDYQ01000034">
    <property type="protein sequence ID" value="PRP86186.1"/>
    <property type="molecule type" value="Genomic_DNA"/>
</dbReference>
<evidence type="ECO:0000259" key="7">
    <source>
        <dbReference type="PROSITE" id="PS50405"/>
    </source>
</evidence>
<dbReference type="STRING" id="1890364.A0A2P6NQF0"/>
<proteinExistence type="inferred from homology"/>
<protein>
    <recommendedName>
        <fullName evidence="2">glutathione transferase</fullName>
        <ecNumber evidence="2">2.5.1.18</ecNumber>
    </recommendedName>
</protein>
<comment type="function">
    <text evidence="5">May be involved in the conjugation of reduced glutathione to a wide number of exogenous and endogenous hydrophobic electrophiles and have a detoxification role against certain herbicides.</text>
</comment>
<dbReference type="GO" id="GO:0043295">
    <property type="term" value="F:glutathione binding"/>
    <property type="evidence" value="ECO:0007669"/>
    <property type="project" value="TreeGrafter"/>
</dbReference>
<dbReference type="CDD" id="cd03053">
    <property type="entry name" value="GST_N_Phi"/>
    <property type="match status" value="1"/>
</dbReference>
<reference evidence="8 9" key="1">
    <citation type="journal article" date="2018" name="Genome Biol. Evol.">
        <title>Multiple Roots of Fruiting Body Formation in Amoebozoa.</title>
        <authorList>
            <person name="Hillmann F."/>
            <person name="Forbes G."/>
            <person name="Novohradska S."/>
            <person name="Ferling I."/>
            <person name="Riege K."/>
            <person name="Groth M."/>
            <person name="Westermann M."/>
            <person name="Marz M."/>
            <person name="Spaller T."/>
            <person name="Winckler T."/>
            <person name="Schaap P."/>
            <person name="Glockner G."/>
        </authorList>
    </citation>
    <scope>NUCLEOTIDE SEQUENCE [LARGE SCALE GENOMIC DNA]</scope>
    <source>
        <strain evidence="8 9">Jena</strain>
    </source>
</reference>
<accession>A0A2P6NQF0</accession>
<comment type="similarity">
    <text evidence="1">Belongs to the GST superfamily. Phi family.</text>
</comment>
<dbReference type="PROSITE" id="PS50405">
    <property type="entry name" value="GST_CTER"/>
    <property type="match status" value="1"/>
</dbReference>
<dbReference type="EC" id="2.5.1.18" evidence="2"/>
<dbReference type="PROSITE" id="PS50404">
    <property type="entry name" value="GST_NTER"/>
    <property type="match status" value="1"/>
</dbReference>
<dbReference type="InterPro" id="IPR040079">
    <property type="entry name" value="Glutathione_S-Trfase"/>
</dbReference>
<dbReference type="PANTHER" id="PTHR43900:SF3">
    <property type="entry name" value="GLUTATHIONE S-TRANSFERASE RHO"/>
    <property type="match status" value="1"/>
</dbReference>
<dbReference type="FunFam" id="1.20.1050.10:FF:000004">
    <property type="entry name" value="Glutathione S-transferase F2"/>
    <property type="match status" value="1"/>
</dbReference>
<evidence type="ECO:0000259" key="6">
    <source>
        <dbReference type="PROSITE" id="PS50404"/>
    </source>
</evidence>
<sequence length="211" mass="24146">MTIQIKGAAISTCVRRVLTTAEELGVDYELIFVDVRNGEHKTADYKEKYQPFGQIPVLIDGDFQVFESRAIARYIADAHGKADNTLYPKDAKKRAIIEQWISVEQSHFKSVEEIVWQLLFLPRWGGQPDAQIVAQADVKFRVTMAVLDKHLSTRKYFAGEDFTLADIVYMPYTSSLVSIKEYQNILDEFPNAKAWWETCSARPSWKKVTSS</sequence>
<dbReference type="Pfam" id="PF02798">
    <property type="entry name" value="GST_N"/>
    <property type="match status" value="1"/>
</dbReference>
<evidence type="ECO:0000256" key="2">
    <source>
        <dbReference type="ARBA" id="ARBA00012452"/>
    </source>
</evidence>
<dbReference type="GO" id="GO:0009636">
    <property type="term" value="P:response to toxic substance"/>
    <property type="evidence" value="ECO:0007669"/>
    <property type="project" value="UniProtKB-ARBA"/>
</dbReference>
<dbReference type="InterPro" id="IPR004045">
    <property type="entry name" value="Glutathione_S-Trfase_N"/>
</dbReference>